<organism evidence="2">
    <name type="scientific">Rhipicephalus microplus</name>
    <name type="common">Cattle tick</name>
    <name type="synonym">Boophilus microplus</name>
    <dbReference type="NCBI Taxonomy" id="6941"/>
    <lineage>
        <taxon>Eukaryota</taxon>
        <taxon>Metazoa</taxon>
        <taxon>Ecdysozoa</taxon>
        <taxon>Arthropoda</taxon>
        <taxon>Chelicerata</taxon>
        <taxon>Arachnida</taxon>
        <taxon>Acari</taxon>
        <taxon>Parasitiformes</taxon>
        <taxon>Ixodida</taxon>
        <taxon>Ixodoidea</taxon>
        <taxon>Ixodidae</taxon>
        <taxon>Rhipicephalinae</taxon>
        <taxon>Rhipicephalus</taxon>
        <taxon>Boophilus</taxon>
    </lineage>
</organism>
<keyword evidence="1" id="KW-0812">Transmembrane</keyword>
<protein>
    <submittedName>
        <fullName evidence="2">Uncharacterized protein</fullName>
    </submittedName>
</protein>
<proteinExistence type="predicted"/>
<evidence type="ECO:0000256" key="1">
    <source>
        <dbReference type="SAM" id="Phobius"/>
    </source>
</evidence>
<sequence>MWQCEVQILIFVFMLAFACIHVTSSHTSSLRNSSKYYDVFFNLSINCSFVVINPYLAFKLLSSETVASNMQQDSMLKTSMWLLFRICAVTYLKWQKYSSK</sequence>
<dbReference type="EMBL" id="GHWJ01010127">
    <property type="protein sequence ID" value="NOV42864.1"/>
    <property type="molecule type" value="Transcribed_RNA"/>
</dbReference>
<dbReference type="AlphaFoldDB" id="A0A6M2DAH9"/>
<accession>A0A6M2DAH9</accession>
<feature type="transmembrane region" description="Helical" evidence="1">
    <location>
        <begin position="6"/>
        <end position="24"/>
    </location>
</feature>
<keyword evidence="1" id="KW-0472">Membrane</keyword>
<feature type="transmembrane region" description="Helical" evidence="1">
    <location>
        <begin position="36"/>
        <end position="58"/>
    </location>
</feature>
<evidence type="ECO:0000313" key="2">
    <source>
        <dbReference type="EMBL" id="NOV42864.1"/>
    </source>
</evidence>
<keyword evidence="1" id="KW-1133">Transmembrane helix</keyword>
<name>A0A6M2DAH9_RHIMP</name>
<reference evidence="2" key="1">
    <citation type="submission" date="2019-09" db="EMBL/GenBank/DDBJ databases">
        <title>Organ-specific transcriptomic study of the physiology of the cattle tick, Rhipicephalus microplus.</title>
        <authorList>
            <person name="Tirloni L."/>
            <person name="Braz G."/>
            <person name="Gandara A.C.P."/>
            <person name="Sabadin G.A."/>
            <person name="da Silva R.M."/>
            <person name="Guizzo M.G."/>
            <person name="Machado J.A."/>
            <person name="Costa E.P."/>
            <person name="Gomes H.F."/>
            <person name="Moraes J."/>
            <person name="Mota M.B.S."/>
            <person name="Mesquita R.D."/>
            <person name="Alvarenga P.H."/>
            <person name="Alves F."/>
            <person name="Seixas A."/>
            <person name="da Fonseca R.N."/>
            <person name="Fogaca A."/>
            <person name="Logullo C."/>
            <person name="Tanaka A."/>
            <person name="Daffre S."/>
            <person name="Termignoni C."/>
            <person name="Vaz I.S.Jr."/>
            <person name="Oliveira P.L."/>
            <person name="Ribeiro J.M."/>
        </authorList>
    </citation>
    <scope>NUCLEOTIDE SEQUENCE</scope>
    <source>
        <strain evidence="2">Porto Alegre</strain>
    </source>
</reference>